<feature type="region of interest" description="Disordered" evidence="1">
    <location>
        <begin position="1"/>
        <end position="62"/>
    </location>
</feature>
<dbReference type="AlphaFoldDB" id="A0A918ZPP9"/>
<accession>A0A918ZPP9</accession>
<sequence>MGAVDENDSQADASVELVEEDLDDVAGGWGPPPIRFNPGSEGSGSGQPSSGGGSAPMVSGWR</sequence>
<feature type="compositionally biased region" description="Gly residues" evidence="1">
    <location>
        <begin position="41"/>
        <end position="54"/>
    </location>
</feature>
<reference evidence="2" key="1">
    <citation type="journal article" date="2014" name="Int. J. Syst. Evol. Microbiol.">
        <title>Complete genome sequence of Corynebacterium casei LMG S-19264T (=DSM 44701T), isolated from a smear-ripened cheese.</title>
        <authorList>
            <consortium name="US DOE Joint Genome Institute (JGI-PGF)"/>
            <person name="Walter F."/>
            <person name="Albersmeier A."/>
            <person name="Kalinowski J."/>
            <person name="Ruckert C."/>
        </authorList>
    </citation>
    <scope>NUCLEOTIDE SEQUENCE</scope>
    <source>
        <strain evidence="2">CGMCC 4.7403</strain>
    </source>
</reference>
<comment type="caution">
    <text evidence="2">The sequence shown here is derived from an EMBL/GenBank/DDBJ whole genome shotgun (WGS) entry which is preliminary data.</text>
</comment>
<dbReference type="EMBL" id="BNAT01000059">
    <property type="protein sequence ID" value="GHE64299.1"/>
    <property type="molecule type" value="Genomic_DNA"/>
</dbReference>
<proteinExistence type="predicted"/>
<evidence type="ECO:0000313" key="2">
    <source>
        <dbReference type="EMBL" id="GHE64299.1"/>
    </source>
</evidence>
<organism evidence="2 3">
    <name type="scientific">Streptomyces capitiformicae</name>
    <dbReference type="NCBI Taxonomy" id="2014920"/>
    <lineage>
        <taxon>Bacteria</taxon>
        <taxon>Bacillati</taxon>
        <taxon>Actinomycetota</taxon>
        <taxon>Actinomycetes</taxon>
        <taxon>Kitasatosporales</taxon>
        <taxon>Streptomycetaceae</taxon>
        <taxon>Streptomyces</taxon>
    </lineage>
</organism>
<gene>
    <name evidence="2" type="ORF">GCM10017771_87710</name>
</gene>
<dbReference type="Proteomes" id="UP000603227">
    <property type="component" value="Unassembled WGS sequence"/>
</dbReference>
<keyword evidence="3" id="KW-1185">Reference proteome</keyword>
<protein>
    <submittedName>
        <fullName evidence="2">Uncharacterized protein</fullName>
    </submittedName>
</protein>
<evidence type="ECO:0000313" key="3">
    <source>
        <dbReference type="Proteomes" id="UP000603227"/>
    </source>
</evidence>
<name>A0A918ZPP9_9ACTN</name>
<reference evidence="2" key="2">
    <citation type="submission" date="2020-09" db="EMBL/GenBank/DDBJ databases">
        <authorList>
            <person name="Sun Q."/>
            <person name="Zhou Y."/>
        </authorList>
    </citation>
    <scope>NUCLEOTIDE SEQUENCE</scope>
    <source>
        <strain evidence="2">CGMCC 4.7403</strain>
    </source>
</reference>
<evidence type="ECO:0000256" key="1">
    <source>
        <dbReference type="SAM" id="MobiDB-lite"/>
    </source>
</evidence>